<dbReference type="Gene3D" id="3.40.50.150">
    <property type="entry name" value="Vaccinia Virus protein VP39"/>
    <property type="match status" value="2"/>
</dbReference>
<accession>A0ABM1C101</accession>
<dbReference type="Pfam" id="PF22528">
    <property type="entry name" value="PRMT_C"/>
    <property type="match status" value="1"/>
</dbReference>
<reference evidence="7" key="1">
    <citation type="submission" date="2025-08" db="UniProtKB">
        <authorList>
            <consortium name="RefSeq"/>
        </authorList>
    </citation>
    <scope>IDENTIFICATION</scope>
    <source>
        <tissue evidence="7">Muscle</tissue>
    </source>
</reference>
<feature type="domain" description="Protein arginine N-methyltransferase" evidence="5">
    <location>
        <begin position="83"/>
        <end position="239"/>
    </location>
</feature>
<evidence type="ECO:0000256" key="2">
    <source>
        <dbReference type="ARBA" id="ARBA00022679"/>
    </source>
</evidence>
<dbReference type="InterPro" id="IPR029063">
    <property type="entry name" value="SAM-dependent_MTases_sf"/>
</dbReference>
<protein>
    <submittedName>
        <fullName evidence="7">Protein arginine N-methyltransferase 7-like</fullName>
    </submittedName>
</protein>
<dbReference type="PANTHER" id="PTHR11006">
    <property type="entry name" value="PROTEIN ARGININE N-METHYLTRANSFERASE"/>
    <property type="match status" value="1"/>
</dbReference>
<proteinExistence type="predicted"/>
<dbReference type="GeneID" id="106476228"/>
<keyword evidence="6" id="KW-1185">Reference proteome</keyword>
<keyword evidence="3 4" id="KW-0949">S-adenosyl-L-methionine</keyword>
<dbReference type="Proteomes" id="UP000694941">
    <property type="component" value="Unplaced"/>
</dbReference>
<evidence type="ECO:0000256" key="4">
    <source>
        <dbReference type="PROSITE-ProRule" id="PRU01015"/>
    </source>
</evidence>
<dbReference type="RefSeq" id="XP_013792349.1">
    <property type="nucleotide sequence ID" value="XM_013936895.2"/>
</dbReference>
<dbReference type="Gene3D" id="2.70.160.11">
    <property type="entry name" value="Hnrnp arginine n-methyltransferase1"/>
    <property type="match status" value="2"/>
</dbReference>
<evidence type="ECO:0000313" key="6">
    <source>
        <dbReference type="Proteomes" id="UP000694941"/>
    </source>
</evidence>
<organism evidence="6 7">
    <name type="scientific">Limulus polyphemus</name>
    <name type="common">Atlantic horseshoe crab</name>
    <dbReference type="NCBI Taxonomy" id="6850"/>
    <lineage>
        <taxon>Eukaryota</taxon>
        <taxon>Metazoa</taxon>
        <taxon>Ecdysozoa</taxon>
        <taxon>Arthropoda</taxon>
        <taxon>Chelicerata</taxon>
        <taxon>Merostomata</taxon>
        <taxon>Xiphosura</taxon>
        <taxon>Limulidae</taxon>
        <taxon>Limulus</taxon>
    </lineage>
</organism>
<keyword evidence="1 4" id="KW-0489">Methyltransferase</keyword>
<dbReference type="InterPro" id="IPR055135">
    <property type="entry name" value="PRMT_dom"/>
</dbReference>
<feature type="non-terminal residue" evidence="7">
    <location>
        <position position="1"/>
    </location>
</feature>
<dbReference type="PROSITE" id="PS51678">
    <property type="entry name" value="SAM_MT_PRMT"/>
    <property type="match status" value="2"/>
</dbReference>
<dbReference type="SUPFAM" id="SSF53335">
    <property type="entry name" value="S-adenosyl-L-methionine-dependent methyltransferases"/>
    <property type="match status" value="2"/>
</dbReference>
<sequence>AFQPMANCAKKVIRDNGYAENIQLISKRSTELSVGPDGDMREKANILVTEVFDTELIGEGAIHTFAHALENLLEKDSIVVPVSAVVYAQVVQSEKVLKWNRLQPLHVADGIVIQPPSDVQSCAGAAAIHDIQLNQLKTSDFKCLSDPVPVFRFDFSGKTPLKFDDMSVSKFQAQHGGSCQAVFMWWELQMDVEGDILLSCAPHWAHPEPTSLQWRDHWMQAVYYLPQEINVHKGNQMNLCAFHDEYSLWFTVNKPNHDSNIIERPVCSCGAHIASSRMRIGMLNNSYRYQQYAKALERMISPKSVCLCLGDENLLPLIASKLGVSKVFTVENQAFCHRVILNYIEANDLKEKIRILTKSPEDLTSEDLSGEKVDLLLAEPFFSTSLLPWDCLRFWYLRSTLSQILIDPNHILPRKVTLKGLGVHFLDLWKIRAPAGKAESFDLTAFDKLIESSSEISDANVEPQPLWEYPCVALTHPFDVFVFDLVHPMKCEIMQNCSEVQFASDGTCNGIALWVDYELDTDIHLTTGPQCDICPGHPVEWDMYTKQGVHLLRSPVIVKDPSQNTIKYCAVFSPSDGTLTFKFEMNKITSTA</sequence>
<gene>
    <name evidence="7" type="primary">LOC106476228</name>
</gene>
<keyword evidence="2 4" id="KW-0808">Transferase</keyword>
<evidence type="ECO:0000256" key="1">
    <source>
        <dbReference type="ARBA" id="ARBA00022603"/>
    </source>
</evidence>
<evidence type="ECO:0000259" key="5">
    <source>
        <dbReference type="Pfam" id="PF22528"/>
    </source>
</evidence>
<evidence type="ECO:0000256" key="3">
    <source>
        <dbReference type="ARBA" id="ARBA00022691"/>
    </source>
</evidence>
<dbReference type="PANTHER" id="PTHR11006:SF4">
    <property type="entry name" value="PROTEIN ARGININE N-METHYLTRANSFERASE 7"/>
    <property type="match status" value="1"/>
</dbReference>
<dbReference type="InterPro" id="IPR025799">
    <property type="entry name" value="Arg_MeTrfase"/>
</dbReference>
<evidence type="ECO:0000313" key="7">
    <source>
        <dbReference type="RefSeq" id="XP_013792349.1"/>
    </source>
</evidence>
<name>A0ABM1C101_LIMPO</name>